<protein>
    <submittedName>
        <fullName evidence="3">Uncharacterized protein</fullName>
    </submittedName>
</protein>
<evidence type="ECO:0000256" key="2">
    <source>
        <dbReference type="SAM" id="Phobius"/>
    </source>
</evidence>
<dbReference type="PANTHER" id="PTHR14096:SF57">
    <property type="entry name" value="APOLIPOPROTEIN L4"/>
    <property type="match status" value="1"/>
</dbReference>
<dbReference type="GO" id="GO:0005576">
    <property type="term" value="C:extracellular region"/>
    <property type="evidence" value="ECO:0007669"/>
    <property type="project" value="InterPro"/>
</dbReference>
<keyword evidence="4" id="KW-1185">Reference proteome</keyword>
<accession>A0A3B3ZRT3</accession>
<dbReference type="InterPro" id="IPR008405">
    <property type="entry name" value="ApoL"/>
</dbReference>
<dbReference type="Proteomes" id="UP000261520">
    <property type="component" value="Unplaced"/>
</dbReference>
<comment type="similarity">
    <text evidence="1">Belongs to the apolipoprotein L family.</text>
</comment>
<dbReference type="AlphaFoldDB" id="A0A3B3ZRT3"/>
<dbReference type="Ensembl" id="ENSPMGT00000007869.1">
    <property type="protein sequence ID" value="ENSPMGP00000007393.1"/>
    <property type="gene ID" value="ENSPMGG00000006127.1"/>
</dbReference>
<dbReference type="GO" id="GO:0016020">
    <property type="term" value="C:membrane"/>
    <property type="evidence" value="ECO:0007669"/>
    <property type="project" value="TreeGrafter"/>
</dbReference>
<organism evidence="3 4">
    <name type="scientific">Periophthalmus magnuspinnatus</name>
    <dbReference type="NCBI Taxonomy" id="409849"/>
    <lineage>
        <taxon>Eukaryota</taxon>
        <taxon>Metazoa</taxon>
        <taxon>Chordata</taxon>
        <taxon>Craniata</taxon>
        <taxon>Vertebrata</taxon>
        <taxon>Euteleostomi</taxon>
        <taxon>Actinopterygii</taxon>
        <taxon>Neopterygii</taxon>
        <taxon>Teleostei</taxon>
        <taxon>Neoteleostei</taxon>
        <taxon>Acanthomorphata</taxon>
        <taxon>Gobiaria</taxon>
        <taxon>Gobiiformes</taxon>
        <taxon>Gobioidei</taxon>
        <taxon>Gobiidae</taxon>
        <taxon>Oxudercinae</taxon>
        <taxon>Periophthalmus</taxon>
    </lineage>
</organism>
<name>A0A3B3ZRT3_9GOBI</name>
<reference evidence="3" key="1">
    <citation type="submission" date="2025-08" db="UniProtKB">
        <authorList>
            <consortium name="Ensembl"/>
        </authorList>
    </citation>
    <scope>IDENTIFICATION</scope>
</reference>
<dbReference type="GO" id="GO:0008289">
    <property type="term" value="F:lipid binding"/>
    <property type="evidence" value="ECO:0007669"/>
    <property type="project" value="InterPro"/>
</dbReference>
<feature type="transmembrane region" description="Helical" evidence="2">
    <location>
        <begin position="112"/>
        <end position="134"/>
    </location>
</feature>
<evidence type="ECO:0000256" key="1">
    <source>
        <dbReference type="ARBA" id="ARBA00010090"/>
    </source>
</evidence>
<dbReference type="STRING" id="409849.ENSPMGP00000007393"/>
<proteinExistence type="inferred from homology"/>
<dbReference type="GO" id="GO:0042157">
    <property type="term" value="P:lipoprotein metabolic process"/>
    <property type="evidence" value="ECO:0007669"/>
    <property type="project" value="InterPro"/>
</dbReference>
<evidence type="ECO:0000313" key="3">
    <source>
        <dbReference type="Ensembl" id="ENSPMGP00000007393.1"/>
    </source>
</evidence>
<dbReference type="GO" id="GO:0006869">
    <property type="term" value="P:lipid transport"/>
    <property type="evidence" value="ECO:0007669"/>
    <property type="project" value="InterPro"/>
</dbReference>
<sequence length="319" mass="35046">MPPGRLPREVFWACPTGRRSWGRPRTCWRDYVSQLAWERLGVPPEELEDMSGVRDVWESLADPHFRMLCLFQGKSSTFRQMFSELKPQMEECLGQLEECAQKLDSMNLGAHISGVVSSTLGIIAAILGVIAIPLTGGTSLALTATGVGIGAASGIQGIVTTAVEHGVNNTQNDRAKEVYEKCMKLMKQILFGAVDTFKECIKEGEVAADAAYDASEGTLEVSRVVGKGVRLARVGRVVTEGLNVVFAGVDVYFLCSDIKGLVDGTETEVSKWIRARSGLCRAEIQSWQKTQDLIGQDERLSDQELLKKYFWPEQSPALL</sequence>
<evidence type="ECO:0000313" key="4">
    <source>
        <dbReference type="Proteomes" id="UP000261520"/>
    </source>
</evidence>
<reference evidence="3" key="2">
    <citation type="submission" date="2025-09" db="UniProtKB">
        <authorList>
            <consortium name="Ensembl"/>
        </authorList>
    </citation>
    <scope>IDENTIFICATION</scope>
</reference>
<dbReference type="PANTHER" id="PTHR14096">
    <property type="entry name" value="APOLIPOPROTEIN L"/>
    <property type="match status" value="1"/>
</dbReference>
<dbReference type="Pfam" id="PF05461">
    <property type="entry name" value="ApoL"/>
    <property type="match status" value="1"/>
</dbReference>
<keyword evidence="2" id="KW-1133">Transmembrane helix</keyword>
<keyword evidence="2" id="KW-0472">Membrane</keyword>
<keyword evidence="2" id="KW-0812">Transmembrane</keyword>